<dbReference type="EMBL" id="ABYO01000017">
    <property type="protein sequence ID" value="EEI87015.1"/>
    <property type="molecule type" value="Genomic_DNA"/>
</dbReference>
<keyword evidence="10 11" id="KW-0449">Lipoprotein</keyword>
<dbReference type="InterPro" id="IPR027304">
    <property type="entry name" value="Trigger_fact/SurA_dom_sf"/>
</dbReference>
<evidence type="ECO:0000256" key="10">
    <source>
        <dbReference type="ARBA" id="ARBA00023288"/>
    </source>
</evidence>
<dbReference type="RefSeq" id="WP_004827514.1">
    <property type="nucleotide sequence ID" value="NZ_GG666045.1"/>
</dbReference>
<evidence type="ECO:0000256" key="9">
    <source>
        <dbReference type="ARBA" id="ARBA00023235"/>
    </source>
</evidence>
<keyword evidence="5 11" id="KW-0732">Signal</keyword>
<comment type="similarity">
    <text evidence="3 11">Belongs to the PrsA family.</text>
</comment>
<dbReference type="InterPro" id="IPR023059">
    <property type="entry name" value="Foldase_PrsA"/>
</dbReference>
<dbReference type="PANTHER" id="PTHR47245:SF1">
    <property type="entry name" value="FOLDASE PROTEIN PRSA"/>
    <property type="match status" value="1"/>
</dbReference>
<dbReference type="GO" id="GO:0005886">
    <property type="term" value="C:plasma membrane"/>
    <property type="evidence" value="ECO:0007669"/>
    <property type="project" value="UniProtKB-SubCell"/>
</dbReference>
<evidence type="ECO:0000256" key="1">
    <source>
        <dbReference type="ARBA" id="ARBA00000971"/>
    </source>
</evidence>
<evidence type="ECO:0000259" key="14">
    <source>
        <dbReference type="PROSITE" id="PS50198"/>
    </source>
</evidence>
<feature type="region of interest" description="Disordered" evidence="12">
    <location>
        <begin position="306"/>
        <end position="343"/>
    </location>
</feature>
<feature type="domain" description="PpiC" evidence="14">
    <location>
        <begin position="177"/>
        <end position="267"/>
    </location>
</feature>
<accession>C2BDI6</accession>
<evidence type="ECO:0000256" key="6">
    <source>
        <dbReference type="ARBA" id="ARBA00023110"/>
    </source>
</evidence>
<dbReference type="PANTHER" id="PTHR47245">
    <property type="entry name" value="PEPTIDYLPROLYL ISOMERASE"/>
    <property type="match status" value="1"/>
</dbReference>
<feature type="compositionally biased region" description="Basic and acidic residues" evidence="12">
    <location>
        <begin position="307"/>
        <end position="343"/>
    </location>
</feature>
<comment type="caution">
    <text evidence="15">The sequence shown here is derived from an EMBL/GenBank/DDBJ whole genome shotgun (WGS) entry which is preliminary data.</text>
</comment>
<evidence type="ECO:0000256" key="12">
    <source>
        <dbReference type="SAM" id="MobiDB-lite"/>
    </source>
</evidence>
<dbReference type="InterPro" id="IPR046357">
    <property type="entry name" value="PPIase_dom_sf"/>
</dbReference>
<evidence type="ECO:0000256" key="8">
    <source>
        <dbReference type="ARBA" id="ARBA00023139"/>
    </source>
</evidence>
<dbReference type="HOGENOM" id="CLU_034646_5_2_9"/>
<evidence type="ECO:0000256" key="7">
    <source>
        <dbReference type="ARBA" id="ARBA00023136"/>
    </source>
</evidence>
<dbReference type="GO" id="GO:0003755">
    <property type="term" value="F:peptidyl-prolyl cis-trans isomerase activity"/>
    <property type="evidence" value="ECO:0007669"/>
    <property type="project" value="UniProtKB-UniRule"/>
</dbReference>
<feature type="signal peptide" evidence="13">
    <location>
        <begin position="1"/>
        <end position="23"/>
    </location>
</feature>
<dbReference type="InterPro" id="IPR000297">
    <property type="entry name" value="PPIase_PpiC"/>
</dbReference>
<gene>
    <name evidence="11 15" type="primary">prsA</name>
    <name evidence="15" type="ORF">HMPREF0072_0406</name>
</gene>
<keyword evidence="16" id="KW-1185">Reference proteome</keyword>
<dbReference type="GO" id="GO:0006457">
    <property type="term" value="P:protein folding"/>
    <property type="evidence" value="ECO:0007669"/>
    <property type="project" value="UniProtKB-UniRule"/>
</dbReference>
<sequence length="343" mass="38847">MKKKLLIAMLASTMVLGACGNQANDNKKDSKMEEKASDIKELDKGTIAIVNGEKISKDAYKAEMSFYGSMLASRQNLKNSIVQMMVQDKLIADDMKANKIEISDKEVNDAFLNSVKQFGGQEQFDKMLDDYNMDVEKFKETVKKDLMYKKHREWFEKEHPVTEEEIKQYYEDNKDKFAKRDASHILVADEKTAKEVKDKLDKGADFAALAKEYSKDTANAANGGELGTFSRGQMVKEFEDAAFSLKEGEISGPVKTQFGYHIIKVNKIADSIEDNKEAITKALNDKKYSDYIKELNKKANVVTEATIAEKKEAEKATEDKKVDTKEDKAEENKEDEKDKKGNN</sequence>
<reference evidence="15 16" key="1">
    <citation type="submission" date="2008-10" db="EMBL/GenBank/DDBJ databases">
        <authorList>
            <person name="Qin X."/>
            <person name="Bachman B."/>
            <person name="Battles P."/>
            <person name="Bell A."/>
            <person name="Bess C."/>
            <person name="Bickham C."/>
            <person name="Chaboub L."/>
            <person name="Chen D."/>
            <person name="Coyle M."/>
            <person name="Deiros D.R."/>
            <person name="Dinh H."/>
            <person name="Forbes L."/>
            <person name="Fowler G."/>
            <person name="Francisco L."/>
            <person name="Fu Q."/>
            <person name="Gubbala S."/>
            <person name="Hale W."/>
            <person name="Han Y."/>
            <person name="Hemphill L."/>
            <person name="Highlander S.K."/>
            <person name="Hirani K."/>
            <person name="Hogues M."/>
            <person name="Jackson L."/>
            <person name="Jakkamsetti A."/>
            <person name="Javaid M."/>
            <person name="Jiang H."/>
            <person name="Korchina V."/>
            <person name="Kovar C."/>
            <person name="Lara F."/>
            <person name="Lee S."/>
            <person name="Mata R."/>
            <person name="Mathew T."/>
            <person name="Moen C."/>
            <person name="Morales K."/>
            <person name="Munidasa M."/>
            <person name="Nazareth L."/>
            <person name="Ngo R."/>
            <person name="Nguyen L."/>
            <person name="Okwuonu G."/>
            <person name="Ongeri F."/>
            <person name="Patil S."/>
            <person name="Petrosino J."/>
            <person name="Pham C."/>
            <person name="Pham P."/>
            <person name="Pu L.-L."/>
            <person name="Puazo M."/>
            <person name="Raj R."/>
            <person name="Reid J."/>
            <person name="Rouhana J."/>
            <person name="Saada N."/>
            <person name="Shang Y."/>
            <person name="Simmons D."/>
            <person name="Thornton R."/>
            <person name="Warren J."/>
            <person name="Weissenberger G."/>
            <person name="Zhang J."/>
            <person name="Zhang L."/>
            <person name="Zhou C."/>
            <person name="Zhu D."/>
            <person name="Muzny D."/>
            <person name="Worley K."/>
            <person name="Gibbs R."/>
        </authorList>
    </citation>
    <scope>NUCLEOTIDE SEQUENCE [LARGE SCALE GENOMIC DNA]</scope>
    <source>
        <strain evidence="15 16">ATCC 51172</strain>
    </source>
</reference>
<evidence type="ECO:0000313" key="16">
    <source>
        <dbReference type="Proteomes" id="UP000005984"/>
    </source>
</evidence>
<dbReference type="Gene3D" id="3.10.50.40">
    <property type="match status" value="1"/>
</dbReference>
<comment type="function">
    <text evidence="11">Plays a major role in protein secretion by helping the post-translocational extracellular folding of several secreted proteins.</text>
</comment>
<dbReference type="SUPFAM" id="SSF54534">
    <property type="entry name" value="FKBP-like"/>
    <property type="match status" value="1"/>
</dbReference>
<dbReference type="PROSITE" id="PS50198">
    <property type="entry name" value="PPIC_PPIASE_2"/>
    <property type="match status" value="1"/>
</dbReference>
<keyword evidence="9 11" id="KW-0413">Isomerase</keyword>
<dbReference type="AlphaFoldDB" id="C2BDI6"/>
<keyword evidence="4 11" id="KW-1003">Cell membrane</keyword>
<comment type="catalytic activity">
    <reaction evidence="1 11">
        <text>[protein]-peptidylproline (omega=180) = [protein]-peptidylproline (omega=0)</text>
        <dbReference type="Rhea" id="RHEA:16237"/>
        <dbReference type="Rhea" id="RHEA-COMP:10747"/>
        <dbReference type="Rhea" id="RHEA-COMP:10748"/>
        <dbReference type="ChEBI" id="CHEBI:83833"/>
        <dbReference type="ChEBI" id="CHEBI:83834"/>
        <dbReference type="EC" id="5.2.1.8"/>
    </reaction>
</comment>
<protein>
    <recommendedName>
        <fullName evidence="11">Foldase protein PrsA</fullName>
        <ecNumber evidence="11">5.2.1.8</ecNumber>
    </recommendedName>
</protein>
<dbReference type="InterPro" id="IPR050245">
    <property type="entry name" value="PrsA_foldase"/>
</dbReference>
<dbReference type="Pfam" id="PF13624">
    <property type="entry name" value="SurA_N_3"/>
    <property type="match status" value="1"/>
</dbReference>
<feature type="chain" id="PRO_5008950743" description="Foldase protein PrsA" evidence="13">
    <location>
        <begin position="24"/>
        <end position="343"/>
    </location>
</feature>
<evidence type="ECO:0000256" key="3">
    <source>
        <dbReference type="ARBA" id="ARBA00006071"/>
    </source>
</evidence>
<dbReference type="Pfam" id="PF00639">
    <property type="entry name" value="Rotamase"/>
    <property type="match status" value="1"/>
</dbReference>
<dbReference type="PROSITE" id="PS51257">
    <property type="entry name" value="PROKAR_LIPOPROTEIN"/>
    <property type="match status" value="1"/>
</dbReference>
<dbReference type="Proteomes" id="UP000005984">
    <property type="component" value="Unassembled WGS sequence"/>
</dbReference>
<evidence type="ECO:0000256" key="4">
    <source>
        <dbReference type="ARBA" id="ARBA00022475"/>
    </source>
</evidence>
<evidence type="ECO:0000313" key="15">
    <source>
        <dbReference type="EMBL" id="EEI87015.1"/>
    </source>
</evidence>
<proteinExistence type="inferred from homology"/>
<evidence type="ECO:0000256" key="5">
    <source>
        <dbReference type="ARBA" id="ARBA00022729"/>
    </source>
</evidence>
<keyword evidence="7 11" id="KW-0472">Membrane</keyword>
<dbReference type="EC" id="5.2.1.8" evidence="11"/>
<name>C2BDI6_9FIRM</name>
<dbReference type="STRING" id="525254.HMPREF0072_0406"/>
<evidence type="ECO:0000256" key="2">
    <source>
        <dbReference type="ARBA" id="ARBA00004193"/>
    </source>
</evidence>
<dbReference type="SUPFAM" id="SSF109998">
    <property type="entry name" value="Triger factor/SurA peptide-binding domain-like"/>
    <property type="match status" value="1"/>
</dbReference>
<keyword evidence="8 11" id="KW-0564">Palmitate</keyword>
<comment type="subcellular location">
    <subcellularLocation>
        <location evidence="2 11">Cell membrane</location>
        <topology evidence="2 11">Lipid-anchor</topology>
    </subcellularLocation>
</comment>
<dbReference type="eggNOG" id="COG0760">
    <property type="taxonomic scope" value="Bacteria"/>
</dbReference>
<organism evidence="15 16">
    <name type="scientific">Anaerococcus lactolyticus ATCC 51172</name>
    <dbReference type="NCBI Taxonomy" id="525254"/>
    <lineage>
        <taxon>Bacteria</taxon>
        <taxon>Bacillati</taxon>
        <taxon>Bacillota</taxon>
        <taxon>Tissierellia</taxon>
        <taxon>Tissierellales</taxon>
        <taxon>Peptoniphilaceae</taxon>
        <taxon>Anaerococcus</taxon>
    </lineage>
</organism>
<evidence type="ECO:0000256" key="13">
    <source>
        <dbReference type="SAM" id="SignalP"/>
    </source>
</evidence>
<keyword evidence="6 11" id="KW-0697">Rotamase</keyword>
<dbReference type="Gene3D" id="1.10.4030.10">
    <property type="entry name" value="Porin chaperone SurA, peptide-binding domain"/>
    <property type="match status" value="1"/>
</dbReference>
<dbReference type="HAMAP" id="MF_01145">
    <property type="entry name" value="Foldase_PrsA"/>
    <property type="match status" value="1"/>
</dbReference>
<evidence type="ECO:0000256" key="11">
    <source>
        <dbReference type="HAMAP-Rule" id="MF_01145"/>
    </source>
</evidence>